<dbReference type="RefSeq" id="WP_126724392.1">
    <property type="nucleotide sequence ID" value="NZ_RYZH01000008.1"/>
</dbReference>
<proteinExistence type="predicted"/>
<sequence length="111" mass="12049">MTGLVKAVDEQIEKNPDLKAFVVRLTDTDSEAEVVKALRGLATECGIENVPLTLLENPAGPPSYQIAEDAEVTVLMWRYTELEAKHAFAAGELGEDDIARILADLPKILGD</sequence>
<comment type="caution">
    <text evidence="1">The sequence shown here is derived from an EMBL/GenBank/DDBJ whole genome shotgun (WGS) entry which is preliminary data.</text>
</comment>
<organism evidence="1 2">
    <name type="scientific">Tautonia sociabilis</name>
    <dbReference type="NCBI Taxonomy" id="2080755"/>
    <lineage>
        <taxon>Bacteria</taxon>
        <taxon>Pseudomonadati</taxon>
        <taxon>Planctomycetota</taxon>
        <taxon>Planctomycetia</taxon>
        <taxon>Isosphaerales</taxon>
        <taxon>Isosphaeraceae</taxon>
        <taxon>Tautonia</taxon>
    </lineage>
</organism>
<accession>A0A432MNL0</accession>
<reference evidence="1 2" key="2">
    <citation type="submission" date="2019-01" db="EMBL/GenBank/DDBJ databases">
        <title>Tautonia sociabilis, a novel thermotolerant planctomycete of Isosphaeraceae family, isolated from a 4000 m deep subterranean habitat.</title>
        <authorList>
            <person name="Kovaleva O.L."/>
            <person name="Elcheninov A.G."/>
            <person name="Van Heerden E."/>
            <person name="Toshchakov S.V."/>
            <person name="Novikov A."/>
            <person name="Bonch-Osmolovskaya E.A."/>
            <person name="Kublanov I.V."/>
        </authorList>
    </citation>
    <scope>NUCLEOTIDE SEQUENCE [LARGE SCALE GENOMIC DNA]</scope>
    <source>
        <strain evidence="1 2">GM2012</strain>
    </source>
</reference>
<gene>
    <name evidence="1" type="ORF">TsocGM_05980</name>
</gene>
<protein>
    <submittedName>
        <fullName evidence="1">Uncharacterized protein</fullName>
    </submittedName>
</protein>
<keyword evidence="2" id="KW-1185">Reference proteome</keyword>
<dbReference type="Proteomes" id="UP000280296">
    <property type="component" value="Unassembled WGS sequence"/>
</dbReference>
<evidence type="ECO:0000313" key="2">
    <source>
        <dbReference type="Proteomes" id="UP000280296"/>
    </source>
</evidence>
<dbReference type="AlphaFoldDB" id="A0A432MNL0"/>
<evidence type="ECO:0000313" key="1">
    <source>
        <dbReference type="EMBL" id="RUL88685.1"/>
    </source>
</evidence>
<reference evidence="1 2" key="1">
    <citation type="submission" date="2018-12" db="EMBL/GenBank/DDBJ databases">
        <authorList>
            <person name="Toschakov S.V."/>
        </authorList>
    </citation>
    <scope>NUCLEOTIDE SEQUENCE [LARGE SCALE GENOMIC DNA]</scope>
    <source>
        <strain evidence="1 2">GM2012</strain>
    </source>
</reference>
<name>A0A432MNL0_9BACT</name>
<dbReference type="OrthoDB" id="265402at2"/>
<dbReference type="EMBL" id="RYZH01000008">
    <property type="protein sequence ID" value="RUL88685.1"/>
    <property type="molecule type" value="Genomic_DNA"/>
</dbReference>